<evidence type="ECO:0000313" key="1">
    <source>
        <dbReference type="EMBL" id="ETW79632.1"/>
    </source>
</evidence>
<dbReference type="KEGG" id="hir:HETIRDRAFT_321425"/>
<protein>
    <submittedName>
        <fullName evidence="1">Uncharacterized protein</fullName>
    </submittedName>
</protein>
<accession>W4K1E5</accession>
<keyword evidence="2" id="KW-1185">Reference proteome</keyword>
<dbReference type="EMBL" id="KI925460">
    <property type="protein sequence ID" value="ETW79632.1"/>
    <property type="molecule type" value="Genomic_DNA"/>
</dbReference>
<evidence type="ECO:0000313" key="2">
    <source>
        <dbReference type="Proteomes" id="UP000030671"/>
    </source>
</evidence>
<dbReference type="HOGENOM" id="CLU_2527733_0_0_1"/>
<reference evidence="1 2" key="1">
    <citation type="journal article" date="2012" name="New Phytol.">
        <title>Insight into trade-off between wood decay and parasitism from the genome of a fungal forest pathogen.</title>
        <authorList>
            <person name="Olson A."/>
            <person name="Aerts A."/>
            <person name="Asiegbu F."/>
            <person name="Belbahri L."/>
            <person name="Bouzid O."/>
            <person name="Broberg A."/>
            <person name="Canback B."/>
            <person name="Coutinho P.M."/>
            <person name="Cullen D."/>
            <person name="Dalman K."/>
            <person name="Deflorio G."/>
            <person name="van Diepen L.T."/>
            <person name="Dunand C."/>
            <person name="Duplessis S."/>
            <person name="Durling M."/>
            <person name="Gonthier P."/>
            <person name="Grimwood J."/>
            <person name="Fossdal C.G."/>
            <person name="Hansson D."/>
            <person name="Henrissat B."/>
            <person name="Hietala A."/>
            <person name="Himmelstrand K."/>
            <person name="Hoffmeister D."/>
            <person name="Hogberg N."/>
            <person name="James T.Y."/>
            <person name="Karlsson M."/>
            <person name="Kohler A."/>
            <person name="Kues U."/>
            <person name="Lee Y.H."/>
            <person name="Lin Y.C."/>
            <person name="Lind M."/>
            <person name="Lindquist E."/>
            <person name="Lombard V."/>
            <person name="Lucas S."/>
            <person name="Lunden K."/>
            <person name="Morin E."/>
            <person name="Murat C."/>
            <person name="Park J."/>
            <person name="Raffaello T."/>
            <person name="Rouze P."/>
            <person name="Salamov A."/>
            <person name="Schmutz J."/>
            <person name="Solheim H."/>
            <person name="Stahlberg J."/>
            <person name="Velez H."/>
            <person name="de Vries R.P."/>
            <person name="Wiebenga A."/>
            <person name="Woodward S."/>
            <person name="Yakovlev I."/>
            <person name="Garbelotto M."/>
            <person name="Martin F."/>
            <person name="Grigoriev I.V."/>
            <person name="Stenlid J."/>
        </authorList>
    </citation>
    <scope>NUCLEOTIDE SEQUENCE [LARGE SCALE GENOMIC DNA]</scope>
    <source>
        <strain evidence="1 2">TC 32-1</strain>
    </source>
</reference>
<dbReference type="AlphaFoldDB" id="W4K1E5"/>
<organism evidence="1 2">
    <name type="scientific">Heterobasidion irregulare (strain TC 32-1)</name>
    <dbReference type="NCBI Taxonomy" id="747525"/>
    <lineage>
        <taxon>Eukaryota</taxon>
        <taxon>Fungi</taxon>
        <taxon>Dikarya</taxon>
        <taxon>Basidiomycota</taxon>
        <taxon>Agaricomycotina</taxon>
        <taxon>Agaricomycetes</taxon>
        <taxon>Russulales</taxon>
        <taxon>Bondarzewiaceae</taxon>
        <taxon>Heterobasidion</taxon>
        <taxon>Heterobasidion annosum species complex</taxon>
    </lineage>
</organism>
<gene>
    <name evidence="1" type="ORF">HETIRDRAFT_321425</name>
</gene>
<proteinExistence type="predicted"/>
<name>W4K1E5_HETIT</name>
<dbReference type="GeneID" id="20670749"/>
<dbReference type="RefSeq" id="XP_009548199.1">
    <property type="nucleotide sequence ID" value="XM_009549904.1"/>
</dbReference>
<dbReference type="InParanoid" id="W4K1E5"/>
<sequence length="84" mass="9555">MSSVHYAFMGERLLNKCTYANSSLYPFRPTPNRLIVQVFAVYVKQRNAAALSAQRHLAVLQNIPFIYHRHASDACLAICRPVHP</sequence>
<dbReference type="Proteomes" id="UP000030671">
    <property type="component" value="Unassembled WGS sequence"/>
</dbReference>